<dbReference type="PANTHER" id="PTHR32347:SF23">
    <property type="entry name" value="BLL5650 PROTEIN"/>
    <property type="match status" value="1"/>
</dbReference>
<dbReference type="KEGG" id="pmak:PMPD1_1108"/>
<keyword evidence="5" id="KW-1185">Reference proteome</keyword>
<evidence type="ECO:0000313" key="5">
    <source>
        <dbReference type="Proteomes" id="UP000505325"/>
    </source>
</evidence>
<comment type="subcellular location">
    <subcellularLocation>
        <location evidence="1">Cell envelope</location>
    </subcellularLocation>
</comment>
<gene>
    <name evidence="4" type="ORF">PMPD1_1108</name>
</gene>
<proteinExistence type="predicted"/>
<dbReference type="AlphaFoldDB" id="A0A6M8U977"/>
<evidence type="ECO:0000313" key="4">
    <source>
        <dbReference type="EMBL" id="QKJ86074.1"/>
    </source>
</evidence>
<dbReference type="Gene3D" id="2.40.50.100">
    <property type="match status" value="1"/>
</dbReference>
<dbReference type="GO" id="GO:0030313">
    <property type="term" value="C:cell envelope"/>
    <property type="evidence" value="ECO:0007669"/>
    <property type="project" value="UniProtKB-SubCell"/>
</dbReference>
<protein>
    <submittedName>
        <fullName evidence="4">HlyD family efflux transporter periplasmic adaptor subunit</fullName>
    </submittedName>
</protein>
<dbReference type="PANTHER" id="PTHR32347">
    <property type="entry name" value="EFFLUX SYSTEM COMPONENT YKNX-RELATED"/>
    <property type="match status" value="1"/>
</dbReference>
<evidence type="ECO:0000256" key="1">
    <source>
        <dbReference type="ARBA" id="ARBA00004196"/>
    </source>
</evidence>
<name>A0A6M8U977_9GAMM</name>
<sequence>MCLKWTVIETGCEFNDKESAAYMDIFSHTFLFSVAIASVTLLSACEESNRDYLQGYVEGEFVYVSAESAGRIGTIFVKRGQQISAGDKLAALDDDIQQKQHEIVNKTLNSEISLLNNLEKGARQAELDILIAQISQAKQDAKIAKSKLTKYEKLREKGYVSDFELEQAQADNHLKQQRIAELSSQLKNKQQPSRSDEIAAQKAKMEASRLQVEKSQLEMRRRQIFSPVAAEVYDIIHHDGEVVSAGTPILSLLPPESVKIRFFVPHAKLARVSVGSLVRVKVDGAPSLIDAKVQFISPKAEYAPPVIFSSSQKERLVFMVEATTLQPQEPIRLGLPVEVML</sequence>
<dbReference type="InterPro" id="IPR050465">
    <property type="entry name" value="UPF0194_transport"/>
</dbReference>
<dbReference type="Gene3D" id="2.40.30.170">
    <property type="match status" value="1"/>
</dbReference>
<evidence type="ECO:0000256" key="3">
    <source>
        <dbReference type="SAM" id="Coils"/>
    </source>
</evidence>
<dbReference type="EMBL" id="CP054212">
    <property type="protein sequence ID" value="QKJ86074.1"/>
    <property type="molecule type" value="Genomic_DNA"/>
</dbReference>
<organism evidence="4 5">
    <name type="scientific">Paramixta manurensis</name>
    <dbReference type="NCBI Taxonomy" id="2740817"/>
    <lineage>
        <taxon>Bacteria</taxon>
        <taxon>Pseudomonadati</taxon>
        <taxon>Pseudomonadota</taxon>
        <taxon>Gammaproteobacteria</taxon>
        <taxon>Enterobacterales</taxon>
        <taxon>Erwiniaceae</taxon>
        <taxon>Paramixta</taxon>
    </lineage>
</organism>
<evidence type="ECO:0000256" key="2">
    <source>
        <dbReference type="ARBA" id="ARBA00023054"/>
    </source>
</evidence>
<dbReference type="Proteomes" id="UP000505325">
    <property type="component" value="Chromosome"/>
</dbReference>
<feature type="coiled-coil region" evidence="3">
    <location>
        <begin position="127"/>
        <end position="220"/>
    </location>
</feature>
<reference evidence="4 5" key="1">
    <citation type="submission" date="2020-06" db="EMBL/GenBank/DDBJ databases">
        <title>Genome sequence of Paramixta manurensis strain PD-1.</title>
        <authorList>
            <person name="Lee C.W."/>
            <person name="Kim J."/>
        </authorList>
    </citation>
    <scope>NUCLEOTIDE SEQUENCE [LARGE SCALE GENOMIC DNA]</scope>
    <source>
        <strain evidence="4 5">PD-1</strain>
    </source>
</reference>
<accession>A0A6M8U977</accession>
<keyword evidence="2 3" id="KW-0175">Coiled coil</keyword>